<proteinExistence type="predicted"/>
<dbReference type="AlphaFoldDB" id="A0A3B0SA23"/>
<sequence length="173" mass="18534">MRKLITALAATAAMVSTTSVQAADAAKCVPPEKAEALVTYLLPAAIETAQSKCSLNLSGDAPLLQRDSAQFQKYVTASDEAWPEAKGVIRQVVGERLPEGVDIETLRPFIEAMVPALLEKEIKPEHCETIDKVYGLLEPLPTSNLSSLAIMLAVLGSKNDKNSKFNICQPAAL</sequence>
<protein>
    <submittedName>
        <fullName evidence="1">Uncharacterized protein</fullName>
    </submittedName>
</protein>
<gene>
    <name evidence="1" type="ORF">MNBD_ALPHA04-897</name>
</gene>
<accession>A0A3B0SA23</accession>
<evidence type="ECO:0000313" key="1">
    <source>
        <dbReference type="EMBL" id="VAV97358.1"/>
    </source>
</evidence>
<name>A0A3B0SA23_9ZZZZ</name>
<organism evidence="1">
    <name type="scientific">hydrothermal vent metagenome</name>
    <dbReference type="NCBI Taxonomy" id="652676"/>
    <lineage>
        <taxon>unclassified sequences</taxon>
        <taxon>metagenomes</taxon>
        <taxon>ecological metagenomes</taxon>
    </lineage>
</organism>
<reference evidence="1" key="1">
    <citation type="submission" date="2018-06" db="EMBL/GenBank/DDBJ databases">
        <authorList>
            <person name="Zhirakovskaya E."/>
        </authorList>
    </citation>
    <scope>NUCLEOTIDE SEQUENCE</scope>
</reference>
<dbReference type="EMBL" id="UOEF01000244">
    <property type="protein sequence ID" value="VAV97358.1"/>
    <property type="molecule type" value="Genomic_DNA"/>
</dbReference>